<organism evidence="1 2">
    <name type="scientific">Linum trigynum</name>
    <dbReference type="NCBI Taxonomy" id="586398"/>
    <lineage>
        <taxon>Eukaryota</taxon>
        <taxon>Viridiplantae</taxon>
        <taxon>Streptophyta</taxon>
        <taxon>Embryophyta</taxon>
        <taxon>Tracheophyta</taxon>
        <taxon>Spermatophyta</taxon>
        <taxon>Magnoliopsida</taxon>
        <taxon>eudicotyledons</taxon>
        <taxon>Gunneridae</taxon>
        <taxon>Pentapetalae</taxon>
        <taxon>rosids</taxon>
        <taxon>fabids</taxon>
        <taxon>Malpighiales</taxon>
        <taxon>Linaceae</taxon>
        <taxon>Linum</taxon>
    </lineage>
</organism>
<gene>
    <name evidence="1" type="ORF">LTRI10_LOCUS12548</name>
</gene>
<sequence length="154" mass="17124">MSTKSGRSKLGILRVAAEILGIWVHRRRLILGVQFSAQFQQERTKRKMSKQNTRRCEKPILRSRSIFDSVALVIFLAGSYWKDKEKGEGMMLRGEEVSGFCNCVEGRTRAVPVMVSDLWSVGSSSSALVGSFEFVDDDGGEEETTKGSFGSCEC</sequence>
<proteinExistence type="predicted"/>
<dbReference type="AlphaFoldDB" id="A0AAV2D961"/>
<accession>A0AAV2D961</accession>
<keyword evidence="2" id="KW-1185">Reference proteome</keyword>
<name>A0AAV2D961_9ROSI</name>
<reference evidence="1 2" key="1">
    <citation type="submission" date="2024-04" db="EMBL/GenBank/DDBJ databases">
        <authorList>
            <person name="Fracassetti M."/>
        </authorList>
    </citation>
    <scope>NUCLEOTIDE SEQUENCE [LARGE SCALE GENOMIC DNA]</scope>
</reference>
<evidence type="ECO:0000313" key="2">
    <source>
        <dbReference type="Proteomes" id="UP001497516"/>
    </source>
</evidence>
<protein>
    <submittedName>
        <fullName evidence="1">Uncharacterized protein</fullName>
    </submittedName>
</protein>
<evidence type="ECO:0000313" key="1">
    <source>
        <dbReference type="EMBL" id="CAL1370419.1"/>
    </source>
</evidence>
<dbReference type="Proteomes" id="UP001497516">
    <property type="component" value="Chromosome 2"/>
</dbReference>
<dbReference type="EMBL" id="OZ034815">
    <property type="protein sequence ID" value="CAL1370419.1"/>
    <property type="molecule type" value="Genomic_DNA"/>
</dbReference>